<comment type="caution">
    <text evidence="2">The sequence shown here is derived from an EMBL/GenBank/DDBJ whole genome shotgun (WGS) entry which is preliminary data.</text>
</comment>
<name>A0A4R2QCT0_9PSEU</name>
<gene>
    <name evidence="2" type="ORF">EV191_113110</name>
</gene>
<evidence type="ECO:0000313" key="3">
    <source>
        <dbReference type="Proteomes" id="UP000294911"/>
    </source>
</evidence>
<keyword evidence="3" id="KW-1185">Reference proteome</keyword>
<dbReference type="Pfam" id="PF07110">
    <property type="entry name" value="EthD"/>
    <property type="match status" value="1"/>
</dbReference>
<dbReference type="Gene3D" id="3.30.70.100">
    <property type="match status" value="2"/>
</dbReference>
<dbReference type="GO" id="GO:0016491">
    <property type="term" value="F:oxidoreductase activity"/>
    <property type="evidence" value="ECO:0007669"/>
    <property type="project" value="InterPro"/>
</dbReference>
<dbReference type="Proteomes" id="UP000294911">
    <property type="component" value="Unassembled WGS sequence"/>
</dbReference>
<reference evidence="2 3" key="1">
    <citation type="submission" date="2019-03" db="EMBL/GenBank/DDBJ databases">
        <title>Genomic Encyclopedia of Type Strains, Phase IV (KMG-IV): sequencing the most valuable type-strain genomes for metagenomic binning, comparative biology and taxonomic classification.</title>
        <authorList>
            <person name="Goeker M."/>
        </authorList>
    </citation>
    <scope>NUCLEOTIDE SEQUENCE [LARGE SCALE GENOMIC DNA]</scope>
    <source>
        <strain evidence="2 3">DSM 45765</strain>
    </source>
</reference>
<evidence type="ECO:0000313" key="2">
    <source>
        <dbReference type="EMBL" id="TCP46833.1"/>
    </source>
</evidence>
<dbReference type="RefSeq" id="WP_165913074.1">
    <property type="nucleotide sequence ID" value="NZ_SLXQ01000013.1"/>
</dbReference>
<dbReference type="AlphaFoldDB" id="A0A4R2QCT0"/>
<dbReference type="InterPro" id="IPR011008">
    <property type="entry name" value="Dimeric_a/b-barrel"/>
</dbReference>
<organism evidence="2 3">
    <name type="scientific">Tamaricihabitans halophyticus</name>
    <dbReference type="NCBI Taxonomy" id="1262583"/>
    <lineage>
        <taxon>Bacteria</taxon>
        <taxon>Bacillati</taxon>
        <taxon>Actinomycetota</taxon>
        <taxon>Actinomycetes</taxon>
        <taxon>Pseudonocardiales</taxon>
        <taxon>Pseudonocardiaceae</taxon>
        <taxon>Tamaricihabitans</taxon>
    </lineage>
</organism>
<evidence type="ECO:0000259" key="1">
    <source>
        <dbReference type="Pfam" id="PF07110"/>
    </source>
</evidence>
<protein>
    <submittedName>
        <fullName evidence="2">EthD domain-containing protein</fullName>
    </submittedName>
</protein>
<dbReference type="EMBL" id="SLXQ01000013">
    <property type="protein sequence ID" value="TCP46833.1"/>
    <property type="molecule type" value="Genomic_DNA"/>
</dbReference>
<accession>A0A4R2QCT0</accession>
<dbReference type="SUPFAM" id="SSF54909">
    <property type="entry name" value="Dimeric alpha+beta barrel"/>
    <property type="match status" value="2"/>
</dbReference>
<proteinExistence type="predicted"/>
<dbReference type="InterPro" id="IPR009799">
    <property type="entry name" value="EthD_dom"/>
</dbReference>
<feature type="domain" description="EthD" evidence="1">
    <location>
        <begin position="22"/>
        <end position="111"/>
    </location>
</feature>
<sequence>MAKLTMSYAPGVKLIELVSRNPELPAERFHYHWHAIHGELGRLCSVQANGTINRYCQNHRINPTVDGLAPLDYDGVGEIWFDNEAAVEQLLQSPAYLEKLRPDEPGMADLSSTITLLCRERELLDRGLLPVGTAKITVSISRRAGLDDAEFEARFAAHGEKFRDQPGLIQYTQSRVDAAKAYVHPDGSSPGGQIDAIELIAWPDLLKLESAWGSVGQVYLAGIAEFADVNRCAAVITDHRRIF</sequence>